<keyword evidence="3" id="KW-1185">Reference proteome</keyword>
<accession>A0ABQ8HWY4</accession>
<evidence type="ECO:0000313" key="3">
    <source>
        <dbReference type="Proteomes" id="UP000827721"/>
    </source>
</evidence>
<evidence type="ECO:0000256" key="1">
    <source>
        <dbReference type="SAM" id="MobiDB-lite"/>
    </source>
</evidence>
<gene>
    <name evidence="2" type="ORF">JRO89_XS06G0039500</name>
</gene>
<protein>
    <submittedName>
        <fullName evidence="2">Uncharacterized protein</fullName>
    </submittedName>
</protein>
<dbReference type="Proteomes" id="UP000827721">
    <property type="component" value="Unassembled WGS sequence"/>
</dbReference>
<feature type="region of interest" description="Disordered" evidence="1">
    <location>
        <begin position="1"/>
        <end position="33"/>
    </location>
</feature>
<evidence type="ECO:0000313" key="2">
    <source>
        <dbReference type="EMBL" id="KAH7568737.1"/>
    </source>
</evidence>
<reference evidence="2 3" key="1">
    <citation type="submission" date="2021-02" db="EMBL/GenBank/DDBJ databases">
        <title>Plant Genome Project.</title>
        <authorList>
            <person name="Zhang R.-G."/>
        </authorList>
    </citation>
    <scope>NUCLEOTIDE SEQUENCE [LARGE SCALE GENOMIC DNA]</scope>
    <source>
        <tissue evidence="2">Leaves</tissue>
    </source>
</reference>
<sequence>MSNSEISSSSTITTSPTFSPSLLPPPGSSPPSDHLKIQLVSKSVSDRLLQKFYDAAEFDFDYEQSGLWSPPVRRSAFMSSPAGRIFTEQQMLDKLRNVMDARSRRRHHVCFNILQSVDQNSTSWVLQEWKILEPTTKWIYRQPTMRTINQQPKSKNCSVSSASEV</sequence>
<name>A0ABQ8HWY4_9ROSI</name>
<organism evidence="2 3">
    <name type="scientific">Xanthoceras sorbifolium</name>
    <dbReference type="NCBI Taxonomy" id="99658"/>
    <lineage>
        <taxon>Eukaryota</taxon>
        <taxon>Viridiplantae</taxon>
        <taxon>Streptophyta</taxon>
        <taxon>Embryophyta</taxon>
        <taxon>Tracheophyta</taxon>
        <taxon>Spermatophyta</taxon>
        <taxon>Magnoliopsida</taxon>
        <taxon>eudicotyledons</taxon>
        <taxon>Gunneridae</taxon>
        <taxon>Pentapetalae</taxon>
        <taxon>rosids</taxon>
        <taxon>malvids</taxon>
        <taxon>Sapindales</taxon>
        <taxon>Sapindaceae</taxon>
        <taxon>Xanthoceroideae</taxon>
        <taxon>Xanthoceras</taxon>
    </lineage>
</organism>
<dbReference type="PANTHER" id="PTHR34287">
    <property type="entry name" value="OS06G0551500 PROTEIN-RELATED"/>
    <property type="match status" value="1"/>
</dbReference>
<proteinExistence type="predicted"/>
<comment type="caution">
    <text evidence="2">The sequence shown here is derived from an EMBL/GenBank/DDBJ whole genome shotgun (WGS) entry which is preliminary data.</text>
</comment>
<dbReference type="EMBL" id="JAFEMO010000006">
    <property type="protein sequence ID" value="KAH7568737.1"/>
    <property type="molecule type" value="Genomic_DNA"/>
</dbReference>
<dbReference type="PANTHER" id="PTHR34287:SF2">
    <property type="match status" value="1"/>
</dbReference>
<feature type="compositionally biased region" description="Low complexity" evidence="1">
    <location>
        <begin position="1"/>
        <end position="21"/>
    </location>
</feature>